<sequence length="397" mass="44480">MEQRLRTDLKVCLALLCGLPGAGKTSLAVALRLKKMGRHLVLNSSPAVDVGHDAVHQCPTEAVLHLCYDDVIPRQLDLESEGGQSSCLDETANQSLSSVSLWKAHRQEIIRCVDCILARLKTGKVLDITAALDEQELSHFRREVWSKVLTSMQDQIVSLKQPQPTSWAEGKQVQPASSVVLLIDDNMFYRSMRYEYYQLARKYNTSFCQVYLQCNTEVALARNSQRRNVVPEETVRKMANRMEVPDRQVASWEKHTLCIEAKGLENEATLSTVWALIAEALLDPVLPMEVENAEEREASRVVCAASAIHQADQSLRRCVAEAVTAAKEGGSLSKAELRNLGSKLNDVRQTVLQKIRTREIWPPPLVAAAVDHPDNAERCSDFYAFIRNLFLKEQQAS</sequence>
<proteinExistence type="predicted"/>
<keyword evidence="3" id="KW-1185">Reference proteome</keyword>
<evidence type="ECO:0000313" key="4">
    <source>
        <dbReference type="RefSeq" id="XP_022086645.1"/>
    </source>
</evidence>
<organism evidence="3 4">
    <name type="scientific">Acanthaster planci</name>
    <name type="common">Crown-of-thorns starfish</name>
    <dbReference type="NCBI Taxonomy" id="133434"/>
    <lineage>
        <taxon>Eukaryota</taxon>
        <taxon>Metazoa</taxon>
        <taxon>Echinodermata</taxon>
        <taxon>Eleutherozoa</taxon>
        <taxon>Asterozoa</taxon>
        <taxon>Asteroidea</taxon>
        <taxon>Valvatacea</taxon>
        <taxon>Valvatida</taxon>
        <taxon>Acanthasteridae</taxon>
        <taxon>Acanthaster</taxon>
    </lineage>
</organism>
<evidence type="ECO:0000256" key="2">
    <source>
        <dbReference type="ARBA" id="ARBA00022840"/>
    </source>
</evidence>
<dbReference type="KEGG" id="aplc:110977115"/>
<dbReference type="Proteomes" id="UP000694845">
    <property type="component" value="Unplaced"/>
</dbReference>
<evidence type="ECO:0000256" key="1">
    <source>
        <dbReference type="ARBA" id="ARBA00022741"/>
    </source>
</evidence>
<dbReference type="CTD" id="118672"/>
<keyword evidence="2" id="KW-0067">ATP-binding</keyword>
<dbReference type="InterPro" id="IPR027417">
    <property type="entry name" value="P-loop_NTPase"/>
</dbReference>
<name>A0A8B7Y2V4_ACAPL</name>
<accession>A0A8B7Y2V4</accession>
<dbReference type="OrthoDB" id="9972657at2759"/>
<dbReference type="SUPFAM" id="SSF52540">
    <property type="entry name" value="P-loop containing nucleoside triphosphate hydrolases"/>
    <property type="match status" value="1"/>
</dbReference>
<dbReference type="PANTHER" id="PTHR20873">
    <property type="entry name" value="L-SERYL-TRNA(SEC) KINASE"/>
    <property type="match status" value="1"/>
</dbReference>
<dbReference type="GO" id="GO:0016301">
    <property type="term" value="F:kinase activity"/>
    <property type="evidence" value="ECO:0007669"/>
    <property type="project" value="TreeGrafter"/>
</dbReference>
<keyword evidence="1" id="KW-0547">Nucleotide-binding</keyword>
<protein>
    <submittedName>
        <fullName evidence="4">L-seryl-tRNA(Sec) kinase-like isoform X1</fullName>
    </submittedName>
</protein>
<gene>
    <name evidence="4" type="primary">LOC110977115</name>
</gene>
<dbReference type="Pfam" id="PF08433">
    <property type="entry name" value="KTI12"/>
    <property type="match status" value="1"/>
</dbReference>
<reference evidence="4" key="1">
    <citation type="submission" date="2025-08" db="UniProtKB">
        <authorList>
            <consortium name="RefSeq"/>
        </authorList>
    </citation>
    <scope>IDENTIFICATION</scope>
</reference>
<dbReference type="PANTHER" id="PTHR20873:SF0">
    <property type="entry name" value="L-SERYL-TRNA(SEC) KINASE"/>
    <property type="match status" value="1"/>
</dbReference>
<evidence type="ECO:0000313" key="3">
    <source>
        <dbReference type="Proteomes" id="UP000694845"/>
    </source>
</evidence>
<dbReference type="GO" id="GO:0000049">
    <property type="term" value="F:tRNA binding"/>
    <property type="evidence" value="ECO:0007669"/>
    <property type="project" value="TreeGrafter"/>
</dbReference>
<dbReference type="GeneID" id="110977115"/>
<dbReference type="OMA" id="FHYEREN"/>
<dbReference type="RefSeq" id="XP_022086645.1">
    <property type="nucleotide sequence ID" value="XM_022230953.1"/>
</dbReference>
<dbReference type="InterPro" id="IPR052648">
    <property type="entry name" value="Ser-tRNA(Sec)_kinase"/>
</dbReference>
<dbReference type="InterPro" id="IPR013641">
    <property type="entry name" value="KTI12/PSTK"/>
</dbReference>
<dbReference type="Gene3D" id="3.40.50.300">
    <property type="entry name" value="P-loop containing nucleotide triphosphate hydrolases"/>
    <property type="match status" value="1"/>
</dbReference>
<dbReference type="AlphaFoldDB" id="A0A8B7Y2V4"/>
<dbReference type="GO" id="GO:0005524">
    <property type="term" value="F:ATP binding"/>
    <property type="evidence" value="ECO:0007669"/>
    <property type="project" value="UniProtKB-KW"/>
</dbReference>